<dbReference type="AlphaFoldDB" id="A0A2N0NTE8"/>
<evidence type="ECO:0000313" key="2">
    <source>
        <dbReference type="Proteomes" id="UP000232722"/>
    </source>
</evidence>
<name>A0A2N0NTE8_9GLOM</name>
<accession>A0A2N0NTE8</accession>
<protein>
    <submittedName>
        <fullName evidence="1">Uncharacterized protein</fullName>
    </submittedName>
</protein>
<evidence type="ECO:0000313" key="1">
    <source>
        <dbReference type="EMBL" id="PKB97848.1"/>
    </source>
</evidence>
<reference evidence="1 2" key="2">
    <citation type="submission" date="2017-09" db="EMBL/GenBank/DDBJ databases">
        <title>Extensive intraspecific genome diversity in a model arbuscular mycorrhizal fungus.</title>
        <authorList>
            <person name="Chen E.C."/>
            <person name="Morin E."/>
            <person name="Beaudet D."/>
            <person name="Noel J."/>
            <person name="Ndikumana S."/>
            <person name="Charron P."/>
            <person name="St-Onge C."/>
            <person name="Giorgi J."/>
            <person name="Grigoriev I.V."/>
            <person name="Roux C."/>
            <person name="Martin F.M."/>
            <person name="Corradi N."/>
        </authorList>
    </citation>
    <scope>NUCLEOTIDE SEQUENCE [LARGE SCALE GENOMIC DNA]</scope>
    <source>
        <strain evidence="1 2">A5</strain>
    </source>
</reference>
<dbReference type="EMBL" id="LLXJ01002953">
    <property type="protein sequence ID" value="PKB97848.1"/>
    <property type="molecule type" value="Genomic_DNA"/>
</dbReference>
<comment type="caution">
    <text evidence="1">The sequence shown here is derived from an EMBL/GenBank/DDBJ whole genome shotgun (WGS) entry which is preliminary data.</text>
</comment>
<gene>
    <name evidence="1" type="ORF">RhiirA5_432403</name>
</gene>
<proteinExistence type="predicted"/>
<organism evidence="1 2">
    <name type="scientific">Rhizophagus irregularis</name>
    <dbReference type="NCBI Taxonomy" id="588596"/>
    <lineage>
        <taxon>Eukaryota</taxon>
        <taxon>Fungi</taxon>
        <taxon>Fungi incertae sedis</taxon>
        <taxon>Mucoromycota</taxon>
        <taxon>Glomeromycotina</taxon>
        <taxon>Glomeromycetes</taxon>
        <taxon>Glomerales</taxon>
        <taxon>Glomeraceae</taxon>
        <taxon>Rhizophagus</taxon>
    </lineage>
</organism>
<reference evidence="1 2" key="1">
    <citation type="submission" date="2016-04" db="EMBL/GenBank/DDBJ databases">
        <title>Genome analyses suggest a sexual origin of heterokaryosis in a supposedly ancient asexual fungus.</title>
        <authorList>
            <person name="Ropars J."/>
            <person name="Sedzielewska K."/>
            <person name="Noel J."/>
            <person name="Charron P."/>
            <person name="Farinelli L."/>
            <person name="Marton T."/>
            <person name="Kruger M."/>
            <person name="Pelin A."/>
            <person name="Brachmann A."/>
            <person name="Corradi N."/>
        </authorList>
    </citation>
    <scope>NUCLEOTIDE SEQUENCE [LARGE SCALE GENOMIC DNA]</scope>
    <source>
        <strain evidence="1 2">A5</strain>
    </source>
</reference>
<sequence>MECVDQNTEYQLEDMIAESSTKSSKKSFTKLNAKAIPYTSKGKEYPSQSPISHLRCKVFKVVQKKNIHKLITYYKNCADLDKTINIKLNLQEFKNVWIRYFSSQLSRDHNRPSKNG</sequence>
<dbReference type="Proteomes" id="UP000232722">
    <property type="component" value="Unassembled WGS sequence"/>
</dbReference>